<sequence length="215" mass="23549">MLASTQLIGLPVIALSSGNQIGIVKKIVFHPDKRVLAALVLEEDSNQTLTLLLEFQNIKGIGDYAVTTVSSKSIRQAKELPELMEIMEKQQPFKGRRVVTENGQLLGSVERTFIDPVTGQISALELSGSMLATALKGRLLLPGQFLRIIGTTNIVTTSKAARHLQPAPTKFQKTLKKVQGSSSQTWETTKRWANSLGKTIQEVTADDKPDDEVKQ</sequence>
<evidence type="ECO:0000259" key="1">
    <source>
        <dbReference type="Pfam" id="PF05239"/>
    </source>
</evidence>
<proteinExistence type="predicted"/>
<dbReference type="InterPro" id="IPR027275">
    <property type="entry name" value="PRC-brl_dom"/>
</dbReference>
<evidence type="ECO:0000313" key="3">
    <source>
        <dbReference type="Proteomes" id="UP001329915"/>
    </source>
</evidence>
<organism evidence="2 3">
    <name type="scientific">Metallumcola ferriviriculae</name>
    <dbReference type="NCBI Taxonomy" id="3039180"/>
    <lineage>
        <taxon>Bacteria</taxon>
        <taxon>Bacillati</taxon>
        <taxon>Bacillota</taxon>
        <taxon>Clostridia</taxon>
        <taxon>Neomoorellales</taxon>
        <taxon>Desulfitibacteraceae</taxon>
        <taxon>Metallumcola</taxon>
    </lineage>
</organism>
<dbReference type="Pfam" id="PF05239">
    <property type="entry name" value="PRC"/>
    <property type="match status" value="2"/>
</dbReference>
<reference evidence="2 3" key="1">
    <citation type="submission" date="2023-04" db="EMBL/GenBank/DDBJ databases">
        <authorList>
            <person name="Hsu D."/>
        </authorList>
    </citation>
    <scope>NUCLEOTIDE SEQUENCE [LARGE SCALE GENOMIC DNA]</scope>
    <source>
        <strain evidence="2 3">MK1</strain>
    </source>
</reference>
<dbReference type="Proteomes" id="UP001329915">
    <property type="component" value="Chromosome"/>
</dbReference>
<name>A0AAU0UIY8_9FIRM</name>
<keyword evidence="3" id="KW-1185">Reference proteome</keyword>
<dbReference type="Gene3D" id="2.30.30.240">
    <property type="entry name" value="PRC-barrel domain"/>
    <property type="match status" value="2"/>
</dbReference>
<evidence type="ECO:0000313" key="2">
    <source>
        <dbReference type="EMBL" id="WRO20456.1"/>
    </source>
</evidence>
<dbReference type="KEGG" id="dbc:MFMK1_000226"/>
<dbReference type="RefSeq" id="WP_366923351.1">
    <property type="nucleotide sequence ID" value="NZ_CP121694.1"/>
</dbReference>
<accession>A0AAU0UIY8</accession>
<dbReference type="EMBL" id="CP121694">
    <property type="protein sequence ID" value="WRO20456.1"/>
    <property type="molecule type" value="Genomic_DNA"/>
</dbReference>
<feature type="domain" description="PRC-barrel" evidence="1">
    <location>
        <begin position="3"/>
        <end position="70"/>
    </location>
</feature>
<feature type="domain" description="PRC-barrel" evidence="1">
    <location>
        <begin position="93"/>
        <end position="159"/>
    </location>
</feature>
<dbReference type="InterPro" id="IPR011033">
    <property type="entry name" value="PRC_barrel-like_sf"/>
</dbReference>
<dbReference type="SUPFAM" id="SSF50346">
    <property type="entry name" value="PRC-barrel domain"/>
    <property type="match status" value="2"/>
</dbReference>
<dbReference type="AlphaFoldDB" id="A0AAU0UIY8"/>
<gene>
    <name evidence="2" type="ORF">MFMK1_000226</name>
</gene>
<protein>
    <submittedName>
        <fullName evidence="2">PRC-barrel domain-containing protein</fullName>
    </submittedName>
</protein>